<feature type="compositionally biased region" description="Gly residues" evidence="1">
    <location>
        <begin position="69"/>
        <end position="78"/>
    </location>
</feature>
<dbReference type="EMBL" id="VSRR010004767">
    <property type="protein sequence ID" value="MPC40654.1"/>
    <property type="molecule type" value="Genomic_DNA"/>
</dbReference>
<evidence type="ECO:0000313" key="3">
    <source>
        <dbReference type="Proteomes" id="UP000324222"/>
    </source>
</evidence>
<evidence type="ECO:0000313" key="2">
    <source>
        <dbReference type="EMBL" id="MPC40654.1"/>
    </source>
</evidence>
<protein>
    <submittedName>
        <fullName evidence="2">Uncharacterized protein</fullName>
    </submittedName>
</protein>
<keyword evidence="3" id="KW-1185">Reference proteome</keyword>
<sequence>MHENAAPTDLKWGGGGSLGGGKKGRVSVQLLQVLPLPHICRLPLLPLPAGVSALLIHRRVQQSSAASGWRGGGEGGARAGRRGQGETEE</sequence>
<dbReference type="AlphaFoldDB" id="A0A5B7F7Y6"/>
<dbReference type="Proteomes" id="UP000324222">
    <property type="component" value="Unassembled WGS sequence"/>
</dbReference>
<name>A0A5B7F7Y6_PORTR</name>
<organism evidence="2 3">
    <name type="scientific">Portunus trituberculatus</name>
    <name type="common">Swimming crab</name>
    <name type="synonym">Neptunus trituberculatus</name>
    <dbReference type="NCBI Taxonomy" id="210409"/>
    <lineage>
        <taxon>Eukaryota</taxon>
        <taxon>Metazoa</taxon>
        <taxon>Ecdysozoa</taxon>
        <taxon>Arthropoda</taxon>
        <taxon>Crustacea</taxon>
        <taxon>Multicrustacea</taxon>
        <taxon>Malacostraca</taxon>
        <taxon>Eumalacostraca</taxon>
        <taxon>Eucarida</taxon>
        <taxon>Decapoda</taxon>
        <taxon>Pleocyemata</taxon>
        <taxon>Brachyura</taxon>
        <taxon>Eubrachyura</taxon>
        <taxon>Portunoidea</taxon>
        <taxon>Portunidae</taxon>
        <taxon>Portuninae</taxon>
        <taxon>Portunus</taxon>
    </lineage>
</organism>
<gene>
    <name evidence="2" type="ORF">E2C01_034219</name>
</gene>
<accession>A0A5B7F7Y6</accession>
<comment type="caution">
    <text evidence="2">The sequence shown here is derived from an EMBL/GenBank/DDBJ whole genome shotgun (WGS) entry which is preliminary data.</text>
</comment>
<feature type="region of interest" description="Disordered" evidence="1">
    <location>
        <begin position="63"/>
        <end position="89"/>
    </location>
</feature>
<reference evidence="2 3" key="1">
    <citation type="submission" date="2019-05" db="EMBL/GenBank/DDBJ databases">
        <title>Another draft genome of Portunus trituberculatus and its Hox gene families provides insights of decapod evolution.</title>
        <authorList>
            <person name="Jeong J.-H."/>
            <person name="Song I."/>
            <person name="Kim S."/>
            <person name="Choi T."/>
            <person name="Kim D."/>
            <person name="Ryu S."/>
            <person name="Kim W."/>
        </authorList>
    </citation>
    <scope>NUCLEOTIDE SEQUENCE [LARGE SCALE GENOMIC DNA]</scope>
    <source>
        <tissue evidence="2">Muscle</tissue>
    </source>
</reference>
<evidence type="ECO:0000256" key="1">
    <source>
        <dbReference type="SAM" id="MobiDB-lite"/>
    </source>
</evidence>
<proteinExistence type="predicted"/>